<keyword evidence="2 7" id="KW-0378">Hydrolase</keyword>
<dbReference type="PROSITE" id="PS51198">
    <property type="entry name" value="UVRD_HELICASE_ATP_BIND"/>
    <property type="match status" value="1"/>
</dbReference>
<keyword evidence="1 7" id="KW-0547">Nucleotide-binding</keyword>
<dbReference type="PANTHER" id="PTHR11070">
    <property type="entry name" value="UVRD / RECB / PCRA DNA HELICASE FAMILY MEMBER"/>
    <property type="match status" value="1"/>
</dbReference>
<dbReference type="InterPro" id="IPR013986">
    <property type="entry name" value="DExx_box_DNA_helicase_dom_sf"/>
</dbReference>
<dbReference type="PANTHER" id="PTHR11070:SF2">
    <property type="entry name" value="ATP-DEPENDENT DNA HELICASE SRS2"/>
    <property type="match status" value="1"/>
</dbReference>
<dbReference type="OrthoDB" id="9765670at2"/>
<organism evidence="9 10">
    <name type="scientific">Granulicella rosea</name>
    <dbReference type="NCBI Taxonomy" id="474952"/>
    <lineage>
        <taxon>Bacteria</taxon>
        <taxon>Pseudomonadati</taxon>
        <taxon>Acidobacteriota</taxon>
        <taxon>Terriglobia</taxon>
        <taxon>Terriglobales</taxon>
        <taxon>Acidobacteriaceae</taxon>
        <taxon>Granulicella</taxon>
    </lineage>
</organism>
<protein>
    <recommendedName>
        <fullName evidence="6">DNA 3'-5' helicase II</fullName>
    </recommendedName>
</protein>
<dbReference type="EMBL" id="FZOU01000002">
    <property type="protein sequence ID" value="SNS70555.1"/>
    <property type="molecule type" value="Genomic_DNA"/>
</dbReference>
<accession>A0A239GNW2</accession>
<feature type="binding site" evidence="7">
    <location>
        <begin position="26"/>
        <end position="33"/>
    </location>
    <ligand>
        <name>ATP</name>
        <dbReference type="ChEBI" id="CHEBI:30616"/>
    </ligand>
</feature>
<evidence type="ECO:0000256" key="7">
    <source>
        <dbReference type="PROSITE-ProRule" id="PRU00560"/>
    </source>
</evidence>
<dbReference type="GO" id="GO:0043138">
    <property type="term" value="F:3'-5' DNA helicase activity"/>
    <property type="evidence" value="ECO:0007669"/>
    <property type="project" value="TreeGrafter"/>
</dbReference>
<keyword evidence="4 7" id="KW-0067">ATP-binding</keyword>
<evidence type="ECO:0000259" key="8">
    <source>
        <dbReference type="PROSITE" id="PS51198"/>
    </source>
</evidence>
<evidence type="ECO:0000256" key="6">
    <source>
        <dbReference type="ARBA" id="ARBA00034923"/>
    </source>
</evidence>
<dbReference type="GO" id="GO:0016787">
    <property type="term" value="F:hydrolase activity"/>
    <property type="evidence" value="ECO:0007669"/>
    <property type="project" value="UniProtKB-UniRule"/>
</dbReference>
<evidence type="ECO:0000256" key="2">
    <source>
        <dbReference type="ARBA" id="ARBA00022801"/>
    </source>
</evidence>
<evidence type="ECO:0000313" key="10">
    <source>
        <dbReference type="Proteomes" id="UP000198356"/>
    </source>
</evidence>
<evidence type="ECO:0000256" key="3">
    <source>
        <dbReference type="ARBA" id="ARBA00022806"/>
    </source>
</evidence>
<reference evidence="9 10" key="1">
    <citation type="submission" date="2017-06" db="EMBL/GenBank/DDBJ databases">
        <authorList>
            <person name="Kim H.J."/>
            <person name="Triplett B.A."/>
        </authorList>
    </citation>
    <scope>NUCLEOTIDE SEQUENCE [LARGE SCALE GENOMIC DNA]</scope>
    <source>
        <strain evidence="9 10">DSM 18704</strain>
    </source>
</reference>
<dbReference type="SUPFAM" id="SSF52540">
    <property type="entry name" value="P-loop containing nucleoside triphosphate hydrolases"/>
    <property type="match status" value="1"/>
</dbReference>
<dbReference type="Proteomes" id="UP000198356">
    <property type="component" value="Unassembled WGS sequence"/>
</dbReference>
<dbReference type="GO" id="GO:0005524">
    <property type="term" value="F:ATP binding"/>
    <property type="evidence" value="ECO:0007669"/>
    <property type="project" value="UniProtKB-UniRule"/>
</dbReference>
<evidence type="ECO:0000256" key="1">
    <source>
        <dbReference type="ARBA" id="ARBA00022741"/>
    </source>
</evidence>
<dbReference type="Gene3D" id="1.10.10.160">
    <property type="match status" value="1"/>
</dbReference>
<keyword evidence="3 7" id="KW-0347">Helicase</keyword>
<dbReference type="AlphaFoldDB" id="A0A239GNW2"/>
<sequence length="582" mass="63289">MSVRPFVPTLEQKSVIEHCGNAFISACPGAGKTQVLVERARKELKNTASGQGLAFLSFTNAAISELKRRLQLEALLLSPPFPHYVGTFDTFIWQFFIAPLGVPGHTIAPQLIPDMDARCVKAYPGAQGIPLSCFDRTTGAIIADKAKQEGFDPANKTARLITQYEEVARQCRARFMARGELGFSDVRTVVKEHLSNVPLSAKLSVALAARFREIIVDEAQDCNPADIEIINWLRRAGIVTKVICDPHQSIYEFRGGVTDQLFALRDSFGASERLTMSGNFRSNANICKAIAAFRAPADQQAIDQPLGRAANDPTHIHVLLYSGTSVPLTIGRKFEELLRTASLSPADCPVVSSTKDSACKAIGQTVDPSSQDRTLRLALAVASFHIGQEVNARKMAMEAMHKIILELEGHLGEKTYSQHVTAEGLKPEDWRPCVLQVLQCLRFDPATDSSADTWLTRAKTLLTPHLAAGGSSIAQMLRRHQDLAAVFTATPVASLTAKTIHSVKGMQFPGICVILTTKTAKSLIDYLTTGQPPEMAESARKLYVAASRAERLLVIAVPRSQGSRLAAHISNTSAQVTQITLT</sequence>
<dbReference type="InterPro" id="IPR027417">
    <property type="entry name" value="P-loop_NTPase"/>
</dbReference>
<dbReference type="Pfam" id="PF00580">
    <property type="entry name" value="UvrD-helicase"/>
    <property type="match status" value="1"/>
</dbReference>
<evidence type="ECO:0000256" key="5">
    <source>
        <dbReference type="ARBA" id="ARBA00023125"/>
    </source>
</evidence>
<evidence type="ECO:0000313" key="9">
    <source>
        <dbReference type="EMBL" id="SNS70555.1"/>
    </source>
</evidence>
<dbReference type="GO" id="GO:0000725">
    <property type="term" value="P:recombinational repair"/>
    <property type="evidence" value="ECO:0007669"/>
    <property type="project" value="TreeGrafter"/>
</dbReference>
<keyword evidence="10" id="KW-1185">Reference proteome</keyword>
<dbReference type="InterPro" id="IPR014016">
    <property type="entry name" value="UvrD-like_ATP-bd"/>
</dbReference>
<name>A0A239GNW2_9BACT</name>
<evidence type="ECO:0000256" key="4">
    <source>
        <dbReference type="ARBA" id="ARBA00022840"/>
    </source>
</evidence>
<dbReference type="RefSeq" id="WP_089407548.1">
    <property type="nucleotide sequence ID" value="NZ_FZOU01000002.1"/>
</dbReference>
<feature type="domain" description="UvrD-like helicase ATP-binding" evidence="8">
    <location>
        <begin position="5"/>
        <end position="283"/>
    </location>
</feature>
<dbReference type="GO" id="GO:0003677">
    <property type="term" value="F:DNA binding"/>
    <property type="evidence" value="ECO:0007669"/>
    <property type="project" value="UniProtKB-KW"/>
</dbReference>
<gene>
    <name evidence="9" type="ORF">SAMN05421770_1026</name>
</gene>
<proteinExistence type="predicted"/>
<dbReference type="Gene3D" id="3.40.50.300">
    <property type="entry name" value="P-loop containing nucleotide triphosphate hydrolases"/>
    <property type="match status" value="2"/>
</dbReference>
<keyword evidence="5" id="KW-0238">DNA-binding</keyword>
<dbReference type="InterPro" id="IPR000212">
    <property type="entry name" value="DNA_helicase_UvrD/REP"/>
</dbReference>